<dbReference type="Pfam" id="PF02163">
    <property type="entry name" value="Peptidase_M50"/>
    <property type="match status" value="1"/>
</dbReference>
<feature type="domain" description="Peptidase M50" evidence="13">
    <location>
        <begin position="72"/>
        <end position="213"/>
    </location>
</feature>
<comment type="caution">
    <text evidence="14">The sequence shown here is derived from an EMBL/GenBank/DDBJ whole genome shotgun (WGS) entry which is preliminary data.</text>
</comment>
<evidence type="ECO:0000256" key="1">
    <source>
        <dbReference type="ARBA" id="ARBA00001947"/>
    </source>
</evidence>
<keyword evidence="7" id="KW-0378">Hydrolase</keyword>
<evidence type="ECO:0000256" key="11">
    <source>
        <dbReference type="ARBA" id="ARBA00023136"/>
    </source>
</evidence>
<gene>
    <name evidence="14" type="ORF">HYH02_002236</name>
</gene>
<keyword evidence="10" id="KW-0482">Metalloprotease</keyword>
<dbReference type="GO" id="GO:0016020">
    <property type="term" value="C:membrane"/>
    <property type="evidence" value="ECO:0007669"/>
    <property type="project" value="UniProtKB-SubCell"/>
</dbReference>
<evidence type="ECO:0000256" key="12">
    <source>
        <dbReference type="SAM" id="Phobius"/>
    </source>
</evidence>
<evidence type="ECO:0000256" key="5">
    <source>
        <dbReference type="ARBA" id="ARBA00022692"/>
    </source>
</evidence>
<feature type="transmembrane region" description="Helical" evidence="12">
    <location>
        <begin position="33"/>
        <end position="52"/>
    </location>
</feature>
<name>A0A835WS22_9CHLO</name>
<reference evidence="14" key="1">
    <citation type="journal article" date="2020" name="bioRxiv">
        <title>Comparative genomics of Chlamydomonas.</title>
        <authorList>
            <person name="Craig R.J."/>
            <person name="Hasan A.R."/>
            <person name="Ness R.W."/>
            <person name="Keightley P.D."/>
        </authorList>
    </citation>
    <scope>NUCLEOTIDE SEQUENCE</scope>
    <source>
        <strain evidence="14">CCAP 11/173</strain>
    </source>
</reference>
<feature type="transmembrane region" description="Helical" evidence="12">
    <location>
        <begin position="213"/>
        <end position="232"/>
    </location>
</feature>
<evidence type="ECO:0000256" key="2">
    <source>
        <dbReference type="ARBA" id="ARBA00004141"/>
    </source>
</evidence>
<feature type="transmembrane region" description="Helical" evidence="12">
    <location>
        <begin position="238"/>
        <end position="255"/>
    </location>
</feature>
<feature type="transmembrane region" description="Helical" evidence="12">
    <location>
        <begin position="165"/>
        <end position="192"/>
    </location>
</feature>
<dbReference type="InterPro" id="IPR008915">
    <property type="entry name" value="Peptidase_M50"/>
</dbReference>
<dbReference type="OrthoDB" id="497749at2759"/>
<dbReference type="GO" id="GO:0006508">
    <property type="term" value="P:proteolysis"/>
    <property type="evidence" value="ECO:0007669"/>
    <property type="project" value="UniProtKB-KW"/>
</dbReference>
<organism evidence="14 15">
    <name type="scientific">Chlamydomonas schloesseri</name>
    <dbReference type="NCBI Taxonomy" id="2026947"/>
    <lineage>
        <taxon>Eukaryota</taxon>
        <taxon>Viridiplantae</taxon>
        <taxon>Chlorophyta</taxon>
        <taxon>core chlorophytes</taxon>
        <taxon>Chlorophyceae</taxon>
        <taxon>CS clade</taxon>
        <taxon>Chlamydomonadales</taxon>
        <taxon>Chlamydomonadaceae</taxon>
        <taxon>Chlamydomonas</taxon>
    </lineage>
</organism>
<dbReference type="GO" id="GO:0008237">
    <property type="term" value="F:metallopeptidase activity"/>
    <property type="evidence" value="ECO:0007669"/>
    <property type="project" value="UniProtKB-KW"/>
</dbReference>
<evidence type="ECO:0000256" key="6">
    <source>
        <dbReference type="ARBA" id="ARBA00022723"/>
    </source>
</evidence>
<evidence type="ECO:0000256" key="3">
    <source>
        <dbReference type="ARBA" id="ARBA00007931"/>
    </source>
</evidence>
<keyword evidence="6" id="KW-0479">Metal-binding</keyword>
<sequence>MSAQASSMAQQAGGALGRVGAILSKPIPLGQLFSIPIELHASFFIVLGLQLLTSIPQGGWAVLLWSIVLGPMLLGTVLLHELGHCLAARQVGAHVAGILLWPLGGLAFIGQTPSPKADAWVAIAGPLTHIPQVLVWLLLLLPAYHADTGSWALKLYVPYPSAAHFLHALFACGVIINISLFAFNLLVPAYPLDGGRLLVDGLLWAGVAPRRTAWTTIGVAVPLGLGVLVYGFYPHFQMVTILVAGFILFATYQLYQALRADALARHPLFAAVYNSGGAAGGGGGASGGAAGGHEGPYFKFESVVVDSAGGGVSAGGAAGAQQQQQPH</sequence>
<keyword evidence="4" id="KW-0645">Protease</keyword>
<evidence type="ECO:0000256" key="4">
    <source>
        <dbReference type="ARBA" id="ARBA00022670"/>
    </source>
</evidence>
<keyword evidence="9 12" id="KW-1133">Transmembrane helix</keyword>
<keyword evidence="11 12" id="KW-0472">Membrane</keyword>
<keyword evidence="5 12" id="KW-0812">Transmembrane</keyword>
<evidence type="ECO:0000313" key="14">
    <source>
        <dbReference type="EMBL" id="KAG2452892.1"/>
    </source>
</evidence>
<dbReference type="EMBL" id="JAEHOD010000004">
    <property type="protein sequence ID" value="KAG2452892.1"/>
    <property type="molecule type" value="Genomic_DNA"/>
</dbReference>
<protein>
    <recommendedName>
        <fullName evidence="13">Peptidase M50 domain-containing protein</fullName>
    </recommendedName>
</protein>
<proteinExistence type="inferred from homology"/>
<evidence type="ECO:0000259" key="13">
    <source>
        <dbReference type="Pfam" id="PF02163"/>
    </source>
</evidence>
<evidence type="ECO:0000256" key="10">
    <source>
        <dbReference type="ARBA" id="ARBA00023049"/>
    </source>
</evidence>
<dbReference type="PANTHER" id="PTHR39188:SF3">
    <property type="entry name" value="STAGE IV SPORULATION PROTEIN FB"/>
    <property type="match status" value="1"/>
</dbReference>
<evidence type="ECO:0000313" key="15">
    <source>
        <dbReference type="Proteomes" id="UP000613740"/>
    </source>
</evidence>
<keyword evidence="8" id="KW-0862">Zinc</keyword>
<keyword evidence="15" id="KW-1185">Reference proteome</keyword>
<dbReference type="AlphaFoldDB" id="A0A835WS22"/>
<comment type="cofactor">
    <cofactor evidence="1">
        <name>Zn(2+)</name>
        <dbReference type="ChEBI" id="CHEBI:29105"/>
    </cofactor>
</comment>
<feature type="transmembrane region" description="Helical" evidence="12">
    <location>
        <begin position="91"/>
        <end position="109"/>
    </location>
</feature>
<accession>A0A835WS22</accession>
<dbReference type="Proteomes" id="UP000613740">
    <property type="component" value="Unassembled WGS sequence"/>
</dbReference>
<comment type="subcellular location">
    <subcellularLocation>
        <location evidence="2">Membrane</location>
        <topology evidence="2">Multi-pass membrane protein</topology>
    </subcellularLocation>
</comment>
<evidence type="ECO:0000256" key="8">
    <source>
        <dbReference type="ARBA" id="ARBA00022833"/>
    </source>
</evidence>
<feature type="transmembrane region" description="Helical" evidence="12">
    <location>
        <begin position="121"/>
        <end position="145"/>
    </location>
</feature>
<comment type="similarity">
    <text evidence="3">Belongs to the peptidase M50B family.</text>
</comment>
<feature type="transmembrane region" description="Helical" evidence="12">
    <location>
        <begin position="59"/>
        <end position="79"/>
    </location>
</feature>
<evidence type="ECO:0000256" key="9">
    <source>
        <dbReference type="ARBA" id="ARBA00022989"/>
    </source>
</evidence>
<evidence type="ECO:0000256" key="7">
    <source>
        <dbReference type="ARBA" id="ARBA00022801"/>
    </source>
</evidence>
<dbReference type="GO" id="GO:0046872">
    <property type="term" value="F:metal ion binding"/>
    <property type="evidence" value="ECO:0007669"/>
    <property type="project" value="UniProtKB-KW"/>
</dbReference>
<dbReference type="PANTHER" id="PTHR39188">
    <property type="entry name" value="MEMBRANE-ASSOCIATED ZINC METALLOPROTEASE M50B"/>
    <property type="match status" value="1"/>
</dbReference>